<evidence type="ECO:0000256" key="3">
    <source>
        <dbReference type="ARBA" id="ARBA00023274"/>
    </source>
</evidence>
<evidence type="ECO:0000313" key="7">
    <source>
        <dbReference type="Proteomes" id="UP000321393"/>
    </source>
</evidence>
<reference evidence="6 7" key="1">
    <citation type="submission" date="2019-08" db="EMBL/GenBank/DDBJ databases">
        <title>Draft genome sequences of two oriental melons (Cucumis melo L. var makuwa).</title>
        <authorList>
            <person name="Kwon S.-Y."/>
        </authorList>
    </citation>
    <scope>NUCLEOTIDE SEQUENCE [LARGE SCALE GENOMIC DNA]</scope>
    <source>
        <strain evidence="7">cv. SW 3</strain>
        <tissue evidence="6">Leaf</tissue>
    </source>
</reference>
<comment type="similarity">
    <text evidence="1">Belongs to the bacterial ribosomal protein bL9 family.</text>
</comment>
<keyword evidence="3" id="KW-0687">Ribonucleoprotein</keyword>
<evidence type="ECO:0000256" key="2">
    <source>
        <dbReference type="ARBA" id="ARBA00022980"/>
    </source>
</evidence>
<protein>
    <submittedName>
        <fullName evidence="6">50S ribosomal protein L9</fullName>
    </submittedName>
</protein>
<evidence type="ECO:0000256" key="4">
    <source>
        <dbReference type="SAM" id="MobiDB-lite"/>
    </source>
</evidence>
<dbReference type="SUPFAM" id="SSF55658">
    <property type="entry name" value="L9 N-domain-like"/>
    <property type="match status" value="1"/>
</dbReference>
<feature type="region of interest" description="Disordered" evidence="4">
    <location>
        <begin position="1"/>
        <end position="74"/>
    </location>
</feature>
<dbReference type="GO" id="GO:1990904">
    <property type="term" value="C:ribonucleoprotein complex"/>
    <property type="evidence" value="ECO:0007669"/>
    <property type="project" value="UniProtKB-KW"/>
</dbReference>
<dbReference type="OrthoDB" id="1724750at2759"/>
<feature type="domain" description="Ribosomal protein L9" evidence="5">
    <location>
        <begin position="129"/>
        <end position="171"/>
    </location>
</feature>
<organism evidence="6 7">
    <name type="scientific">Cucumis melo var. makuwa</name>
    <name type="common">Oriental melon</name>
    <dbReference type="NCBI Taxonomy" id="1194695"/>
    <lineage>
        <taxon>Eukaryota</taxon>
        <taxon>Viridiplantae</taxon>
        <taxon>Streptophyta</taxon>
        <taxon>Embryophyta</taxon>
        <taxon>Tracheophyta</taxon>
        <taxon>Spermatophyta</taxon>
        <taxon>Magnoliopsida</taxon>
        <taxon>eudicotyledons</taxon>
        <taxon>Gunneridae</taxon>
        <taxon>Pentapetalae</taxon>
        <taxon>rosids</taxon>
        <taxon>fabids</taxon>
        <taxon>Cucurbitales</taxon>
        <taxon>Cucurbitaceae</taxon>
        <taxon>Benincaseae</taxon>
        <taxon>Cucumis</taxon>
    </lineage>
</organism>
<dbReference type="InterPro" id="IPR009027">
    <property type="entry name" value="Ribosomal_bL9/RNase_H1_N"/>
</dbReference>
<name>A0A5A7TY24_CUCMM</name>
<dbReference type="STRING" id="1194695.A0A5A7TY24"/>
<feature type="compositionally biased region" description="Basic and acidic residues" evidence="4">
    <location>
        <begin position="15"/>
        <end position="41"/>
    </location>
</feature>
<evidence type="ECO:0000313" key="6">
    <source>
        <dbReference type="EMBL" id="KAA0047848.1"/>
    </source>
</evidence>
<comment type="caution">
    <text evidence="6">The sequence shown here is derived from an EMBL/GenBank/DDBJ whole genome shotgun (WGS) entry which is preliminary data.</text>
</comment>
<dbReference type="InterPro" id="IPR020070">
    <property type="entry name" value="Ribosomal_bL9_N"/>
</dbReference>
<proteinExistence type="inferred from homology"/>
<gene>
    <name evidence="6" type="ORF">E6C27_scaffold133G001130</name>
</gene>
<dbReference type="GO" id="GO:0005840">
    <property type="term" value="C:ribosome"/>
    <property type="evidence" value="ECO:0007669"/>
    <property type="project" value="UniProtKB-KW"/>
</dbReference>
<dbReference type="Gene3D" id="3.40.5.10">
    <property type="entry name" value="Ribosomal protein L9, N-terminal domain"/>
    <property type="match status" value="1"/>
</dbReference>
<evidence type="ECO:0000259" key="5">
    <source>
        <dbReference type="Pfam" id="PF01281"/>
    </source>
</evidence>
<accession>A0A5A7TY24</accession>
<evidence type="ECO:0000256" key="1">
    <source>
        <dbReference type="ARBA" id="ARBA00010605"/>
    </source>
</evidence>
<dbReference type="EMBL" id="SSTE01013041">
    <property type="protein sequence ID" value="KAA0047848.1"/>
    <property type="molecule type" value="Genomic_DNA"/>
</dbReference>
<dbReference type="InterPro" id="IPR036935">
    <property type="entry name" value="Ribosomal_bL9_N_sf"/>
</dbReference>
<dbReference type="Pfam" id="PF01281">
    <property type="entry name" value="Ribosomal_L9_N"/>
    <property type="match status" value="1"/>
</dbReference>
<dbReference type="AlphaFoldDB" id="A0A5A7TY24"/>
<sequence length="172" mass="20384">MTQPSAKTHVDDDDDPRRKDPRRDDPFRVDPRRDLFHDDPRRRRPTPRPISRRPTPTTTHAANSYQRRFDPNLVPPKRCRRPTEITMLVLKANAIFSSVIHLLSARSSDFILNYYVYPLWFWQQLVHPKIIFKEDVSDLENKGQLIDMKVGYYRNYLFPMGKAQIVTPVLLK</sequence>
<keyword evidence="2 6" id="KW-0689">Ribosomal protein</keyword>
<dbReference type="Proteomes" id="UP000321393">
    <property type="component" value="Unassembled WGS sequence"/>
</dbReference>